<keyword evidence="2 4" id="KW-0378">Hydrolase</keyword>
<dbReference type="Gene3D" id="2.30.40.10">
    <property type="entry name" value="Urease, subunit C, domain 1"/>
    <property type="match status" value="1"/>
</dbReference>
<dbReference type="PANTHER" id="PTHR32027:SF0">
    <property type="entry name" value="CYTOSINE DEAMINASE"/>
    <property type="match status" value="1"/>
</dbReference>
<gene>
    <name evidence="4" type="ORF">FHS16_002800</name>
</gene>
<dbReference type="AlphaFoldDB" id="A0A7W5C7U8"/>
<dbReference type="InterPro" id="IPR032466">
    <property type="entry name" value="Metal_Hydrolase"/>
</dbReference>
<dbReference type="RefSeq" id="WP_312890895.1">
    <property type="nucleotide sequence ID" value="NZ_CBCSLB010000006.1"/>
</dbReference>
<dbReference type="GO" id="GO:0046872">
    <property type="term" value="F:metal ion binding"/>
    <property type="evidence" value="ECO:0007669"/>
    <property type="project" value="UniProtKB-KW"/>
</dbReference>
<evidence type="ECO:0000256" key="1">
    <source>
        <dbReference type="ARBA" id="ARBA00022723"/>
    </source>
</evidence>
<dbReference type="InterPro" id="IPR013108">
    <property type="entry name" value="Amidohydro_3"/>
</dbReference>
<dbReference type="Pfam" id="PF07969">
    <property type="entry name" value="Amidohydro_3"/>
    <property type="match status" value="1"/>
</dbReference>
<comment type="caution">
    <text evidence="4">The sequence shown here is derived from an EMBL/GenBank/DDBJ whole genome shotgun (WGS) entry which is preliminary data.</text>
</comment>
<dbReference type="GO" id="GO:0004131">
    <property type="term" value="F:cytosine deaminase activity"/>
    <property type="evidence" value="ECO:0007669"/>
    <property type="project" value="UniProtKB-EC"/>
</dbReference>
<dbReference type="FunFam" id="3.20.20.140:FF:000019">
    <property type="entry name" value="Cytosine deaminase"/>
    <property type="match status" value="1"/>
</dbReference>
<dbReference type="CDD" id="cd01293">
    <property type="entry name" value="Bact_CD"/>
    <property type="match status" value="1"/>
</dbReference>
<dbReference type="EC" id="3.5.4.1" evidence="4"/>
<keyword evidence="1" id="KW-0479">Metal-binding</keyword>
<dbReference type="PANTHER" id="PTHR32027">
    <property type="entry name" value="CYTOSINE DEAMINASE"/>
    <property type="match status" value="1"/>
</dbReference>
<dbReference type="EMBL" id="JACHXW010000007">
    <property type="protein sequence ID" value="MBB3152743.1"/>
    <property type="molecule type" value="Genomic_DNA"/>
</dbReference>
<organism evidence="4 5">
    <name type="scientific">Paenibacillus endophyticus</name>
    <dbReference type="NCBI Taxonomy" id="1294268"/>
    <lineage>
        <taxon>Bacteria</taxon>
        <taxon>Bacillati</taxon>
        <taxon>Bacillota</taxon>
        <taxon>Bacilli</taxon>
        <taxon>Bacillales</taxon>
        <taxon>Paenibacillaceae</taxon>
        <taxon>Paenibacillus</taxon>
    </lineage>
</organism>
<evidence type="ECO:0000313" key="5">
    <source>
        <dbReference type="Proteomes" id="UP000518605"/>
    </source>
</evidence>
<evidence type="ECO:0000313" key="4">
    <source>
        <dbReference type="EMBL" id="MBB3152743.1"/>
    </source>
</evidence>
<protein>
    <submittedName>
        <fullName evidence="4">Cytosine deaminase</fullName>
        <ecNumber evidence="4">3.5.4.1</ecNumber>
    </submittedName>
</protein>
<dbReference type="InterPro" id="IPR011059">
    <property type="entry name" value="Metal-dep_hydrolase_composite"/>
</dbReference>
<evidence type="ECO:0000259" key="3">
    <source>
        <dbReference type="Pfam" id="PF07969"/>
    </source>
</evidence>
<dbReference type="Proteomes" id="UP000518605">
    <property type="component" value="Unassembled WGS sequence"/>
</dbReference>
<accession>A0A7W5C7U8</accession>
<keyword evidence="5" id="KW-1185">Reference proteome</keyword>
<name>A0A7W5C7U8_9BACL</name>
<feature type="domain" description="Amidohydrolase 3" evidence="3">
    <location>
        <begin position="97"/>
        <end position="400"/>
    </location>
</feature>
<evidence type="ECO:0000256" key="2">
    <source>
        <dbReference type="ARBA" id="ARBA00022801"/>
    </source>
</evidence>
<dbReference type="Gene3D" id="3.20.20.140">
    <property type="entry name" value="Metal-dependent hydrolases"/>
    <property type="match status" value="1"/>
</dbReference>
<proteinExistence type="predicted"/>
<reference evidence="4 5" key="1">
    <citation type="submission" date="2020-08" db="EMBL/GenBank/DDBJ databases">
        <title>Genomic Encyclopedia of Type Strains, Phase III (KMG-III): the genomes of soil and plant-associated and newly described type strains.</title>
        <authorList>
            <person name="Whitman W."/>
        </authorList>
    </citation>
    <scope>NUCLEOTIDE SEQUENCE [LARGE SCALE GENOMIC DNA]</scope>
    <source>
        <strain evidence="4 5">CECT 8234</strain>
    </source>
</reference>
<dbReference type="SUPFAM" id="SSF51556">
    <property type="entry name" value="Metallo-dependent hydrolases"/>
    <property type="match status" value="1"/>
</dbReference>
<dbReference type="SUPFAM" id="SSF51338">
    <property type="entry name" value="Composite domain of metallo-dependent hydrolases"/>
    <property type="match status" value="1"/>
</dbReference>
<dbReference type="InterPro" id="IPR052349">
    <property type="entry name" value="Metallo-hydrolase_Enzymes"/>
</dbReference>
<sequence>MKLLLDLLITNVRLPNTAFLMDVGVREGKVAYLALSGAEGKPAALQTEQGAGGMLLPGFVEPHIHLEKAYLLSRMEEEANSLQAAIQMTADMKHGFTKDDMQARSLAVIREAIRSGVTHMRCHAEVDPILGLAAFEAALELKERVKAALDLQIVVFPQEGISKSPGTAELMDEAMRLGGDVVGGITYQDADLQEHLRFVFDMAEKYGKPIDFHADFADNPEQLAIADIASMTIEAGMQGMVSAGHVTTLGSLPQERAVSIAELIKQAELHIMTLPATDLFINGRGDREKPRRGLTPVGLLLEMDVNVVIGANNVRNPFTPFGKADPLETAWLLAVTSYMGSEADACRLIHMLTEGAAKALGLKDYGIRIGAEADMVLFSAMTERDILLDKPERRTVWKRGVKTADTQVESRILGLL</sequence>